<name>A0AAD4XAX8_9MAGN</name>
<gene>
    <name evidence="3" type="ORF">MKW98_001644</name>
</gene>
<dbReference type="PANTHER" id="PTHR43139:SF7">
    <property type="entry name" value="ALPHA_BETA-HYDROLASES SUPERFAMILY PROTEIN"/>
    <property type="match status" value="1"/>
</dbReference>
<dbReference type="EMBL" id="JAJJMB010012717">
    <property type="protein sequence ID" value="KAI3873995.1"/>
    <property type="molecule type" value="Genomic_DNA"/>
</dbReference>
<feature type="domain" description="AB hydrolase-1" evidence="2">
    <location>
        <begin position="50"/>
        <end position="286"/>
    </location>
</feature>
<organism evidence="3 4">
    <name type="scientific">Papaver atlanticum</name>
    <dbReference type="NCBI Taxonomy" id="357466"/>
    <lineage>
        <taxon>Eukaryota</taxon>
        <taxon>Viridiplantae</taxon>
        <taxon>Streptophyta</taxon>
        <taxon>Embryophyta</taxon>
        <taxon>Tracheophyta</taxon>
        <taxon>Spermatophyta</taxon>
        <taxon>Magnoliopsida</taxon>
        <taxon>Ranunculales</taxon>
        <taxon>Papaveraceae</taxon>
        <taxon>Papaveroideae</taxon>
        <taxon>Papaver</taxon>
    </lineage>
</organism>
<dbReference type="InterPro" id="IPR052370">
    <property type="entry name" value="Meta-cleavage_hydrolase"/>
</dbReference>
<proteinExistence type="predicted"/>
<dbReference type="Pfam" id="PF00561">
    <property type="entry name" value="Abhydrolase_1"/>
    <property type="match status" value="1"/>
</dbReference>
<dbReference type="AlphaFoldDB" id="A0AAD4XAX8"/>
<evidence type="ECO:0000259" key="2">
    <source>
        <dbReference type="Pfam" id="PF00561"/>
    </source>
</evidence>
<feature type="compositionally biased region" description="Basic and acidic residues" evidence="1">
    <location>
        <begin position="321"/>
        <end position="331"/>
    </location>
</feature>
<accession>A0AAD4XAX8</accession>
<dbReference type="InterPro" id="IPR029058">
    <property type="entry name" value="AB_hydrolase_fold"/>
</dbReference>
<dbReference type="InterPro" id="IPR000639">
    <property type="entry name" value="Epox_hydrolase-like"/>
</dbReference>
<dbReference type="PANTHER" id="PTHR43139">
    <property type="entry name" value="SI:DKEY-122A22.2"/>
    <property type="match status" value="1"/>
</dbReference>
<dbReference type="Gene3D" id="3.40.50.1820">
    <property type="entry name" value="alpha/beta hydrolase"/>
    <property type="match status" value="1"/>
</dbReference>
<dbReference type="Proteomes" id="UP001202328">
    <property type="component" value="Unassembled WGS sequence"/>
</dbReference>
<evidence type="ECO:0000256" key="1">
    <source>
        <dbReference type="SAM" id="MobiDB-lite"/>
    </source>
</evidence>
<protein>
    <recommendedName>
        <fullName evidence="2">AB hydrolase-1 domain-containing protein</fullName>
    </recommendedName>
</protein>
<evidence type="ECO:0000313" key="4">
    <source>
        <dbReference type="Proteomes" id="UP001202328"/>
    </source>
</evidence>
<dbReference type="PRINTS" id="PR00111">
    <property type="entry name" value="ABHYDROLASE"/>
</dbReference>
<dbReference type="SUPFAM" id="SSF53474">
    <property type="entry name" value="alpha/beta-Hydrolases"/>
    <property type="match status" value="1"/>
</dbReference>
<sequence>MTKCFSFTASRDWWYRYIFSYAGLKSVTTNLGEGTTMHCWIPKIIKPAKPNLVLIHGFGANAMWQWGNYLRPLIPRFNVYVPDLLFFGESYTTHLERTEHFQAQCLKKLMESFQVQKMSFVGVSYGGFVGYSLASQYPDAIEKVILCCSGVCLEEKDMKDCLFKVSDLDEAASILLPQTPDKLRTLVKMSFVKPAAAKTVPSYFLLDFIEVMCTHYIEEKRDLIQNILKDRHFADLPKISQPTLIVWGEEDQVFPLELGYRLKRHLGDNAELVVIKNAGHAVNLEKTKEFLKHLKAFLIDNGIDNGTVHDQNSHNSVNDNIDSKNSENNRN</sequence>
<evidence type="ECO:0000313" key="3">
    <source>
        <dbReference type="EMBL" id="KAI3873995.1"/>
    </source>
</evidence>
<reference evidence="3" key="1">
    <citation type="submission" date="2022-04" db="EMBL/GenBank/DDBJ databases">
        <title>A functionally conserved STORR gene fusion in Papaver species that diverged 16.8 million years ago.</title>
        <authorList>
            <person name="Catania T."/>
        </authorList>
    </citation>
    <scope>NUCLEOTIDE SEQUENCE</scope>
    <source>
        <strain evidence="3">S-188037</strain>
    </source>
</reference>
<dbReference type="PRINTS" id="PR00412">
    <property type="entry name" value="EPOXHYDRLASE"/>
</dbReference>
<dbReference type="GO" id="GO:0003824">
    <property type="term" value="F:catalytic activity"/>
    <property type="evidence" value="ECO:0007669"/>
    <property type="project" value="InterPro"/>
</dbReference>
<comment type="caution">
    <text evidence="3">The sequence shown here is derived from an EMBL/GenBank/DDBJ whole genome shotgun (WGS) entry which is preliminary data.</text>
</comment>
<dbReference type="InterPro" id="IPR000073">
    <property type="entry name" value="AB_hydrolase_1"/>
</dbReference>
<feature type="region of interest" description="Disordered" evidence="1">
    <location>
        <begin position="308"/>
        <end position="331"/>
    </location>
</feature>
<keyword evidence="4" id="KW-1185">Reference proteome</keyword>
<feature type="compositionally biased region" description="Polar residues" evidence="1">
    <location>
        <begin position="308"/>
        <end position="320"/>
    </location>
</feature>